<organism evidence="1 2">
    <name type="scientific">Periplaneta americana</name>
    <name type="common">American cockroach</name>
    <name type="synonym">Blatta americana</name>
    <dbReference type="NCBI Taxonomy" id="6978"/>
    <lineage>
        <taxon>Eukaryota</taxon>
        <taxon>Metazoa</taxon>
        <taxon>Ecdysozoa</taxon>
        <taxon>Arthropoda</taxon>
        <taxon>Hexapoda</taxon>
        <taxon>Insecta</taxon>
        <taxon>Pterygota</taxon>
        <taxon>Neoptera</taxon>
        <taxon>Polyneoptera</taxon>
        <taxon>Dictyoptera</taxon>
        <taxon>Blattodea</taxon>
        <taxon>Blattoidea</taxon>
        <taxon>Blattidae</taxon>
        <taxon>Blattinae</taxon>
        <taxon>Periplaneta</taxon>
    </lineage>
</organism>
<proteinExistence type="predicted"/>
<sequence>MNKTAVFIIHKESWFYVMMECLGNMETESGCLDGDIEQSCAEPVTCQCAIEKLLLHSFSSLSFQEKSEIIENDETTDITTKPQLSTTVRYVTKTGSIEERFLGFKDVSNGRTAIALTEHVFQDVQEFHCDKKLVIPNL</sequence>
<protein>
    <submittedName>
        <fullName evidence="1">Uncharacterized protein</fullName>
    </submittedName>
</protein>
<evidence type="ECO:0000313" key="2">
    <source>
        <dbReference type="Proteomes" id="UP001148838"/>
    </source>
</evidence>
<dbReference type="EMBL" id="JAJSOF020000029">
    <property type="protein sequence ID" value="KAJ4432482.1"/>
    <property type="molecule type" value="Genomic_DNA"/>
</dbReference>
<dbReference type="Proteomes" id="UP001148838">
    <property type="component" value="Unassembled WGS sequence"/>
</dbReference>
<evidence type="ECO:0000313" key="1">
    <source>
        <dbReference type="EMBL" id="KAJ4432482.1"/>
    </source>
</evidence>
<keyword evidence="2" id="KW-1185">Reference proteome</keyword>
<gene>
    <name evidence="1" type="ORF">ANN_21101</name>
</gene>
<reference evidence="1 2" key="1">
    <citation type="journal article" date="2022" name="Allergy">
        <title>Genome assembly and annotation of Periplaneta americana reveal a comprehensive cockroach allergen profile.</title>
        <authorList>
            <person name="Wang L."/>
            <person name="Xiong Q."/>
            <person name="Saelim N."/>
            <person name="Wang L."/>
            <person name="Nong W."/>
            <person name="Wan A.T."/>
            <person name="Shi M."/>
            <person name="Liu X."/>
            <person name="Cao Q."/>
            <person name="Hui J.H.L."/>
            <person name="Sookrung N."/>
            <person name="Leung T.F."/>
            <person name="Tungtrongchitr A."/>
            <person name="Tsui S.K.W."/>
        </authorList>
    </citation>
    <scope>NUCLEOTIDE SEQUENCE [LARGE SCALE GENOMIC DNA]</scope>
    <source>
        <strain evidence="1">PWHHKU_190912</strain>
    </source>
</reference>
<comment type="caution">
    <text evidence="1">The sequence shown here is derived from an EMBL/GenBank/DDBJ whole genome shotgun (WGS) entry which is preliminary data.</text>
</comment>
<accession>A0ABQ8SFK7</accession>
<name>A0ABQ8SFK7_PERAM</name>